<gene>
    <name evidence="1" type="ORF">METZ01_LOCUS266833</name>
</gene>
<dbReference type="InterPro" id="IPR033469">
    <property type="entry name" value="CYTH-like_dom_sf"/>
</dbReference>
<reference evidence="1" key="1">
    <citation type="submission" date="2018-05" db="EMBL/GenBank/DDBJ databases">
        <authorList>
            <person name="Lanie J.A."/>
            <person name="Ng W.-L."/>
            <person name="Kazmierczak K.M."/>
            <person name="Andrzejewski T.M."/>
            <person name="Davidsen T.M."/>
            <person name="Wayne K.J."/>
            <person name="Tettelin H."/>
            <person name="Glass J.I."/>
            <person name="Rusch D."/>
            <person name="Podicherti R."/>
            <person name="Tsui H.-C.T."/>
            <person name="Winkler M.E."/>
        </authorList>
    </citation>
    <scope>NUCLEOTIDE SEQUENCE</scope>
</reference>
<feature type="non-terminal residue" evidence="1">
    <location>
        <position position="1"/>
    </location>
</feature>
<evidence type="ECO:0008006" key="2">
    <source>
        <dbReference type="Google" id="ProtNLM"/>
    </source>
</evidence>
<organism evidence="1">
    <name type="scientific">marine metagenome</name>
    <dbReference type="NCBI Taxonomy" id="408172"/>
    <lineage>
        <taxon>unclassified sequences</taxon>
        <taxon>metagenomes</taxon>
        <taxon>ecological metagenomes</taxon>
    </lineage>
</organism>
<dbReference type="InterPro" id="IPR012042">
    <property type="entry name" value="NeuTTM/CthTTM-like"/>
</dbReference>
<protein>
    <recommendedName>
        <fullName evidence="2">Adenylate cyclase</fullName>
    </recommendedName>
</protein>
<dbReference type="PANTHER" id="PTHR40114:SF1">
    <property type="entry name" value="SLR0698 PROTEIN"/>
    <property type="match status" value="1"/>
</dbReference>
<dbReference type="Gene3D" id="2.40.320.10">
    <property type="entry name" value="Hypothetical Protein Pfu-838710-001"/>
    <property type="match status" value="1"/>
</dbReference>
<dbReference type="EMBL" id="UINC01075618">
    <property type="protein sequence ID" value="SVC13979.1"/>
    <property type="molecule type" value="Genomic_DNA"/>
</dbReference>
<evidence type="ECO:0000313" key="1">
    <source>
        <dbReference type="EMBL" id="SVC13979.1"/>
    </source>
</evidence>
<dbReference type="PANTHER" id="PTHR40114">
    <property type="entry name" value="SLR0698 PROTEIN"/>
    <property type="match status" value="1"/>
</dbReference>
<name>A0A382JQG2_9ZZZZ</name>
<dbReference type="SUPFAM" id="SSF55154">
    <property type="entry name" value="CYTH-like phosphatases"/>
    <property type="match status" value="1"/>
</dbReference>
<sequence>FHGDNEGLVVAEIELDSEDEDFAIPEWIGEEVTPHERYYNMNLAIYPFKDWN</sequence>
<dbReference type="AlphaFoldDB" id="A0A382JQG2"/>
<proteinExistence type="predicted"/>
<accession>A0A382JQG2</accession>